<dbReference type="Proteomes" id="UP000308092">
    <property type="component" value="Unassembled WGS sequence"/>
</dbReference>
<reference evidence="1 2" key="1">
    <citation type="submission" date="2019-03" db="EMBL/GenBank/DDBJ databases">
        <title>The genome sequence of a newly discovered highly antifungal drug resistant Aspergillus species, Aspergillus tanneri NIH 1004.</title>
        <authorList>
            <person name="Mounaud S."/>
            <person name="Singh I."/>
            <person name="Joardar V."/>
            <person name="Pakala S."/>
            <person name="Pakala S."/>
            <person name="Venepally P."/>
            <person name="Hoover J."/>
            <person name="Nierman W."/>
            <person name="Chung J."/>
            <person name="Losada L."/>
        </authorList>
    </citation>
    <scope>NUCLEOTIDE SEQUENCE [LARGE SCALE GENOMIC DNA]</scope>
    <source>
        <strain evidence="1 2">NIH1004</strain>
    </source>
</reference>
<name>A0A4V3UMT0_9EURO</name>
<accession>A0A4V3UMT0</accession>
<sequence length="78" mass="8783">MCEWIVYLFHCGDLGRYDRVRQHAPNATCTMATANPAQTITTVFMAREISVLLATIHHRTVTSNTMYSGGSISKQEYD</sequence>
<dbReference type="EMBL" id="SOSA01000836">
    <property type="protein sequence ID" value="THC88474.1"/>
    <property type="molecule type" value="Genomic_DNA"/>
</dbReference>
<dbReference type="VEuPathDB" id="FungiDB:EYZ11_012076"/>
<protein>
    <submittedName>
        <fullName evidence="1">Uncharacterized protein</fullName>
    </submittedName>
</protein>
<proteinExistence type="predicted"/>
<dbReference type="AlphaFoldDB" id="A0A4V3UMT0"/>
<gene>
    <name evidence="1" type="ORF">EYZ11_012076</name>
</gene>
<evidence type="ECO:0000313" key="1">
    <source>
        <dbReference type="EMBL" id="THC88474.1"/>
    </source>
</evidence>
<evidence type="ECO:0000313" key="2">
    <source>
        <dbReference type="Proteomes" id="UP000308092"/>
    </source>
</evidence>
<keyword evidence="2" id="KW-1185">Reference proteome</keyword>
<comment type="caution">
    <text evidence="1">The sequence shown here is derived from an EMBL/GenBank/DDBJ whole genome shotgun (WGS) entry which is preliminary data.</text>
</comment>
<organism evidence="1 2">
    <name type="scientific">Aspergillus tanneri</name>
    <dbReference type="NCBI Taxonomy" id="1220188"/>
    <lineage>
        <taxon>Eukaryota</taxon>
        <taxon>Fungi</taxon>
        <taxon>Dikarya</taxon>
        <taxon>Ascomycota</taxon>
        <taxon>Pezizomycotina</taxon>
        <taxon>Eurotiomycetes</taxon>
        <taxon>Eurotiomycetidae</taxon>
        <taxon>Eurotiales</taxon>
        <taxon>Aspergillaceae</taxon>
        <taxon>Aspergillus</taxon>
        <taxon>Aspergillus subgen. Circumdati</taxon>
    </lineage>
</organism>